<comment type="caution">
    <text evidence="5">The sequence shown here is derived from an EMBL/GenBank/DDBJ whole genome shotgun (WGS) entry which is preliminary data.</text>
</comment>
<dbReference type="GO" id="GO:0006529">
    <property type="term" value="P:asparagine biosynthetic process"/>
    <property type="evidence" value="ECO:0007669"/>
    <property type="project" value="InterPro"/>
</dbReference>
<evidence type="ECO:0000313" key="6">
    <source>
        <dbReference type="Proteomes" id="UP000612349"/>
    </source>
</evidence>
<dbReference type="InterPro" id="IPR029055">
    <property type="entry name" value="Ntn_hydrolases_N"/>
</dbReference>
<dbReference type="EMBL" id="BMIP01000002">
    <property type="protein sequence ID" value="GGD66276.1"/>
    <property type="molecule type" value="Genomic_DNA"/>
</dbReference>
<dbReference type="OrthoDB" id="9763290at2"/>
<dbReference type="AlphaFoldDB" id="A0A916YXX6"/>
<dbReference type="EC" id="6.3.5.4" evidence="2"/>
<accession>A0A916YXX6</accession>
<dbReference type="Pfam" id="PF00733">
    <property type="entry name" value="Asn_synthase"/>
    <property type="match status" value="1"/>
</dbReference>
<proteinExistence type="predicted"/>
<comment type="pathway">
    <text evidence="1">Amino-acid biosynthesis; L-asparagine biosynthesis; L-asparagine from L-aspartate (L-Gln route): step 1/1.</text>
</comment>
<evidence type="ECO:0000313" key="5">
    <source>
        <dbReference type="EMBL" id="GGD66276.1"/>
    </source>
</evidence>
<dbReference type="InterPro" id="IPR051786">
    <property type="entry name" value="ASN_synthetase/amidase"/>
</dbReference>
<name>A0A916YXX6_9SPHN</name>
<dbReference type="GO" id="GO:0004066">
    <property type="term" value="F:asparagine synthase (glutamine-hydrolyzing) activity"/>
    <property type="evidence" value="ECO:0007669"/>
    <property type="project" value="UniProtKB-EC"/>
</dbReference>
<dbReference type="PANTHER" id="PTHR43284:SF1">
    <property type="entry name" value="ASPARAGINE SYNTHETASE"/>
    <property type="match status" value="1"/>
</dbReference>
<reference evidence="5" key="1">
    <citation type="journal article" date="2014" name="Int. J. Syst. Evol. Microbiol.">
        <title>Complete genome sequence of Corynebacterium casei LMG S-19264T (=DSM 44701T), isolated from a smear-ripened cheese.</title>
        <authorList>
            <consortium name="US DOE Joint Genome Institute (JGI-PGF)"/>
            <person name="Walter F."/>
            <person name="Albersmeier A."/>
            <person name="Kalinowski J."/>
            <person name="Ruckert C."/>
        </authorList>
    </citation>
    <scope>NUCLEOTIDE SEQUENCE</scope>
    <source>
        <strain evidence="5">CGMCC 1.15360</strain>
    </source>
</reference>
<dbReference type="SUPFAM" id="SSF56235">
    <property type="entry name" value="N-terminal nucleophile aminohydrolases (Ntn hydrolases)"/>
    <property type="match status" value="1"/>
</dbReference>
<evidence type="ECO:0000259" key="4">
    <source>
        <dbReference type="Pfam" id="PF00733"/>
    </source>
</evidence>
<dbReference type="Gene3D" id="3.60.20.10">
    <property type="entry name" value="Glutamine Phosphoribosylpyrophosphate, subunit 1, domain 1"/>
    <property type="match status" value="1"/>
</dbReference>
<dbReference type="RefSeq" id="WP_066775673.1">
    <property type="nucleotide sequence ID" value="NZ_BMIP01000002.1"/>
</dbReference>
<dbReference type="PANTHER" id="PTHR43284">
    <property type="entry name" value="ASPARAGINE SYNTHETASE (GLUTAMINE-HYDROLYZING)"/>
    <property type="match status" value="1"/>
</dbReference>
<evidence type="ECO:0000256" key="1">
    <source>
        <dbReference type="ARBA" id="ARBA00005187"/>
    </source>
</evidence>
<dbReference type="Proteomes" id="UP000612349">
    <property type="component" value="Unassembled WGS sequence"/>
</dbReference>
<reference evidence="5" key="2">
    <citation type="submission" date="2020-09" db="EMBL/GenBank/DDBJ databases">
        <authorList>
            <person name="Sun Q."/>
            <person name="Zhou Y."/>
        </authorList>
    </citation>
    <scope>NUCLEOTIDE SEQUENCE</scope>
    <source>
        <strain evidence="5">CGMCC 1.15360</strain>
    </source>
</reference>
<feature type="domain" description="Asparagine synthetase" evidence="4">
    <location>
        <begin position="249"/>
        <end position="618"/>
    </location>
</feature>
<evidence type="ECO:0000256" key="3">
    <source>
        <dbReference type="ARBA" id="ARBA00048741"/>
    </source>
</evidence>
<sequence length="652" mass="71567">MGALLIAAVIDLAGGDPGAHQDGLKERVANSLGIGLGGPVSTMKAPGGLLFSRSRISAAPATGLGARSRPWQAARGPDGAIILLAGDLFETDRLPTAITQAARESDEAAIYGTALAQHGDACDRLINGQYAAIAYYPEERRVRIARSPIQAPPLHLWRQGSLLVVASTPRVAFAAGAAEEIDRTKLEDALFLNFRDARRSWFRGIERIAPGELADITPDRTHRENYWSIDRLPEVRFPRDEDYVDAVQEAFRRGTEAMLSPFRSPALQLSGGLDSQAVGSFALDAIAQEARLKAYCWVPQKGYEPLDWPAATGDERDGARAFASMHGRVDLELVDTGALDLQHREDNFFLLAGAAPMGGSNMHWGHETLRRAAASGHDVMLTGASGNGSFSYDGRTGPPTWLREGRLVKAIAELAALGGDRPIWRRFISHALMPQLPLGWRQAWANRRGTAMDPFDSWCALDRDGASKSGVAERAARDGHDPLFLETRSSRQWRKAVIAMSEAEGGDAIQAMELLHGIPMRDPTSFRPLYELCAGIPDDQFLRNGTTRWLARRLLHGRIPEEVRTARRIGIQNSDWPIRFSGERAAMLAEIDRLENDEDLSAMLDLTRLRKWLEEWDGRDSIGGREGPRIYSAVGRGLIAARFFRHVGGRNG</sequence>
<evidence type="ECO:0000256" key="2">
    <source>
        <dbReference type="ARBA" id="ARBA00012737"/>
    </source>
</evidence>
<protein>
    <recommendedName>
        <fullName evidence="2">asparagine synthase (glutamine-hydrolyzing)</fullName>
        <ecNumber evidence="2">6.3.5.4</ecNumber>
    </recommendedName>
</protein>
<dbReference type="SUPFAM" id="SSF52402">
    <property type="entry name" value="Adenine nucleotide alpha hydrolases-like"/>
    <property type="match status" value="1"/>
</dbReference>
<comment type="catalytic activity">
    <reaction evidence="3">
        <text>L-aspartate + L-glutamine + ATP + H2O = L-asparagine + L-glutamate + AMP + diphosphate + H(+)</text>
        <dbReference type="Rhea" id="RHEA:12228"/>
        <dbReference type="ChEBI" id="CHEBI:15377"/>
        <dbReference type="ChEBI" id="CHEBI:15378"/>
        <dbReference type="ChEBI" id="CHEBI:29985"/>
        <dbReference type="ChEBI" id="CHEBI:29991"/>
        <dbReference type="ChEBI" id="CHEBI:30616"/>
        <dbReference type="ChEBI" id="CHEBI:33019"/>
        <dbReference type="ChEBI" id="CHEBI:58048"/>
        <dbReference type="ChEBI" id="CHEBI:58359"/>
        <dbReference type="ChEBI" id="CHEBI:456215"/>
        <dbReference type="EC" id="6.3.5.4"/>
    </reaction>
</comment>
<dbReference type="InterPro" id="IPR001962">
    <property type="entry name" value="Asn_synthase"/>
</dbReference>
<organism evidence="5 6">
    <name type="scientific">Croceicoccus mobilis</name>
    <dbReference type="NCBI Taxonomy" id="1703339"/>
    <lineage>
        <taxon>Bacteria</taxon>
        <taxon>Pseudomonadati</taxon>
        <taxon>Pseudomonadota</taxon>
        <taxon>Alphaproteobacteria</taxon>
        <taxon>Sphingomonadales</taxon>
        <taxon>Erythrobacteraceae</taxon>
        <taxon>Croceicoccus</taxon>
    </lineage>
</organism>
<dbReference type="InterPro" id="IPR014729">
    <property type="entry name" value="Rossmann-like_a/b/a_fold"/>
</dbReference>
<gene>
    <name evidence="5" type="ORF">GCM10010990_14720</name>
</gene>
<dbReference type="Gene3D" id="3.40.50.620">
    <property type="entry name" value="HUPs"/>
    <property type="match status" value="2"/>
</dbReference>
<keyword evidence="6" id="KW-1185">Reference proteome</keyword>